<feature type="transmembrane region" description="Helical" evidence="1">
    <location>
        <begin position="192"/>
        <end position="210"/>
    </location>
</feature>
<evidence type="ECO:0000256" key="1">
    <source>
        <dbReference type="SAM" id="Phobius"/>
    </source>
</evidence>
<accession>A0A6J6E389</accession>
<gene>
    <name evidence="2" type="ORF">UFOPK1572_01206</name>
</gene>
<organism evidence="2">
    <name type="scientific">freshwater metagenome</name>
    <dbReference type="NCBI Taxonomy" id="449393"/>
    <lineage>
        <taxon>unclassified sequences</taxon>
        <taxon>metagenomes</taxon>
        <taxon>ecological metagenomes</taxon>
    </lineage>
</organism>
<name>A0A6J6E389_9ZZZZ</name>
<sequence>MTGINHSAGSHGESRVIQPEARVTAGYESDCGKKTPTDGVCYAPQLKHAKFKWSKAALSLAIVAAGIIISWFVSVQLYTRRNKALVGLTQRNKLLGAGYAFLVNKYYLDVLYEKIIVRSIAYPISRGAYWINQNILDGIVNGAGTGSKTIAGWVYRNIDQRVVDGAVNKSGDAAQGAGSIVRPVQSGKVNQYGALLFGAAAIGALVLVIINT</sequence>
<proteinExistence type="predicted"/>
<feature type="transmembrane region" description="Helical" evidence="1">
    <location>
        <begin position="56"/>
        <end position="78"/>
    </location>
</feature>
<dbReference type="EMBL" id="CAEZTC010000172">
    <property type="protein sequence ID" value="CAB4567918.1"/>
    <property type="molecule type" value="Genomic_DNA"/>
</dbReference>
<dbReference type="Gene3D" id="1.20.5.2700">
    <property type="match status" value="2"/>
</dbReference>
<keyword evidence="1" id="KW-1133">Transmembrane helix</keyword>
<dbReference type="AlphaFoldDB" id="A0A6J6E389"/>
<keyword evidence="1" id="KW-0472">Membrane</keyword>
<evidence type="ECO:0000313" key="2">
    <source>
        <dbReference type="EMBL" id="CAB4567918.1"/>
    </source>
</evidence>
<keyword evidence="1" id="KW-0812">Transmembrane</keyword>
<protein>
    <submittedName>
        <fullName evidence="2">Unannotated protein</fullName>
    </submittedName>
</protein>
<reference evidence="2" key="1">
    <citation type="submission" date="2020-05" db="EMBL/GenBank/DDBJ databases">
        <authorList>
            <person name="Chiriac C."/>
            <person name="Salcher M."/>
            <person name="Ghai R."/>
            <person name="Kavagutti S V."/>
        </authorList>
    </citation>
    <scope>NUCLEOTIDE SEQUENCE</scope>
</reference>